<dbReference type="Gene3D" id="2.40.128.640">
    <property type="match status" value="1"/>
</dbReference>
<name>A0A9D1HBB7_9FLAO</name>
<gene>
    <name evidence="1" type="ORF">IAC44_05275</name>
</gene>
<dbReference type="EMBL" id="DVLY01000132">
    <property type="protein sequence ID" value="HIT98235.1"/>
    <property type="molecule type" value="Genomic_DNA"/>
</dbReference>
<organism evidence="1 2">
    <name type="scientific">Candidatus Merdimorpha stercoravium</name>
    <dbReference type="NCBI Taxonomy" id="2840863"/>
    <lineage>
        <taxon>Bacteria</taxon>
        <taxon>Pseudomonadati</taxon>
        <taxon>Bacteroidota</taxon>
        <taxon>Flavobacteriia</taxon>
        <taxon>Flavobacteriales</taxon>
        <taxon>Candidatus Merdimorpha</taxon>
    </lineage>
</organism>
<reference evidence="1" key="2">
    <citation type="journal article" date="2021" name="PeerJ">
        <title>Extensive microbial diversity within the chicken gut microbiome revealed by metagenomics and culture.</title>
        <authorList>
            <person name="Gilroy R."/>
            <person name="Ravi A."/>
            <person name="Getino M."/>
            <person name="Pursley I."/>
            <person name="Horton D.L."/>
            <person name="Alikhan N.F."/>
            <person name="Baker D."/>
            <person name="Gharbi K."/>
            <person name="Hall N."/>
            <person name="Watson M."/>
            <person name="Adriaenssens E.M."/>
            <person name="Foster-Nyarko E."/>
            <person name="Jarju S."/>
            <person name="Secka A."/>
            <person name="Antonio M."/>
            <person name="Oren A."/>
            <person name="Chaudhuri R.R."/>
            <person name="La Ragione R."/>
            <person name="Hildebrand F."/>
            <person name="Pallen M.J."/>
        </authorList>
    </citation>
    <scope>NUCLEOTIDE SEQUENCE</scope>
    <source>
        <strain evidence="1">1383</strain>
    </source>
</reference>
<dbReference type="InterPro" id="IPR007298">
    <property type="entry name" value="Cu-R_lipoprotein_NlpE"/>
</dbReference>
<dbReference type="Proteomes" id="UP000824161">
    <property type="component" value="Unassembled WGS sequence"/>
</dbReference>
<dbReference type="AlphaFoldDB" id="A0A9D1HBB7"/>
<evidence type="ECO:0000313" key="1">
    <source>
        <dbReference type="EMBL" id="HIT98235.1"/>
    </source>
</evidence>
<dbReference type="Pfam" id="PF04170">
    <property type="entry name" value="NlpE"/>
    <property type="match status" value="1"/>
</dbReference>
<accession>A0A9D1HBB7</accession>
<protein>
    <submittedName>
        <fullName evidence="1">Copper resistance protein NlpE N-terminal domain-containing protein</fullName>
    </submittedName>
</protein>
<reference evidence="1" key="1">
    <citation type="submission" date="2020-10" db="EMBL/GenBank/DDBJ databases">
        <authorList>
            <person name="Gilroy R."/>
        </authorList>
    </citation>
    <scope>NUCLEOTIDE SEQUENCE</scope>
    <source>
        <strain evidence="1">1383</strain>
    </source>
</reference>
<proteinExistence type="predicted"/>
<dbReference type="PROSITE" id="PS51257">
    <property type="entry name" value="PROKAR_LIPOPROTEIN"/>
    <property type="match status" value="1"/>
</dbReference>
<sequence>MKTKKHLLFAFCAVLSCGGCSDGKGPQDLPDAKTVPPRETCFGTYTGTLPGADCPGIETTLTLLQDSTFQLRMVYIDRETSFEEEGRFFQENDTLLAVQSKNGHRQYYRIEQGSLRHLDADKNAIAGALADRYVLTKKSK</sequence>
<comment type="caution">
    <text evidence="1">The sequence shown here is derived from an EMBL/GenBank/DDBJ whole genome shotgun (WGS) entry which is preliminary data.</text>
</comment>
<evidence type="ECO:0000313" key="2">
    <source>
        <dbReference type="Proteomes" id="UP000824161"/>
    </source>
</evidence>